<dbReference type="SUPFAM" id="SSF46689">
    <property type="entry name" value="Homeodomain-like"/>
    <property type="match status" value="2"/>
</dbReference>
<dbReference type="PROSITE" id="PS01124">
    <property type="entry name" value="HTH_ARAC_FAMILY_2"/>
    <property type="match status" value="1"/>
</dbReference>
<protein>
    <submittedName>
        <fullName evidence="4">Helix-turn-helix domain-containing protein</fullName>
    </submittedName>
</protein>
<keyword evidence="5" id="KW-1185">Reference proteome</keyword>
<dbReference type="RefSeq" id="WP_162365959.1">
    <property type="nucleotide sequence ID" value="NZ_WUBS01000007.1"/>
</dbReference>
<dbReference type="InterPro" id="IPR018060">
    <property type="entry name" value="HTH_AraC"/>
</dbReference>
<evidence type="ECO:0000256" key="1">
    <source>
        <dbReference type="ARBA" id="ARBA00023015"/>
    </source>
</evidence>
<keyword evidence="1" id="KW-0805">Transcription regulation</keyword>
<dbReference type="SMART" id="SM00342">
    <property type="entry name" value="HTH_ARAC"/>
    <property type="match status" value="1"/>
</dbReference>
<dbReference type="GO" id="GO:0043565">
    <property type="term" value="F:sequence-specific DNA binding"/>
    <property type="evidence" value="ECO:0007669"/>
    <property type="project" value="InterPro"/>
</dbReference>
<evidence type="ECO:0000313" key="4">
    <source>
        <dbReference type="EMBL" id="NDL63230.1"/>
    </source>
</evidence>
<name>A0A845SEL1_9GAMM</name>
<dbReference type="GO" id="GO:0003700">
    <property type="term" value="F:DNA-binding transcription factor activity"/>
    <property type="evidence" value="ECO:0007669"/>
    <property type="project" value="InterPro"/>
</dbReference>
<dbReference type="Proteomes" id="UP000461443">
    <property type="component" value="Unassembled WGS sequence"/>
</dbReference>
<dbReference type="InterPro" id="IPR009594">
    <property type="entry name" value="Tscrpt_reg_HTH_AraC_N"/>
</dbReference>
<gene>
    <name evidence="4" type="ORF">GRH90_10785</name>
</gene>
<dbReference type="Pfam" id="PF06719">
    <property type="entry name" value="AraC_N"/>
    <property type="match status" value="1"/>
</dbReference>
<dbReference type="Gene3D" id="1.10.10.60">
    <property type="entry name" value="Homeodomain-like"/>
    <property type="match status" value="1"/>
</dbReference>
<dbReference type="PANTHER" id="PTHR43436:SF1">
    <property type="entry name" value="TRANSCRIPTIONAL REGULATORY PROTEIN"/>
    <property type="match status" value="1"/>
</dbReference>
<feature type="domain" description="HTH araC/xylS-type" evidence="3">
    <location>
        <begin position="190"/>
        <end position="288"/>
    </location>
</feature>
<dbReference type="EMBL" id="WUBS01000007">
    <property type="protein sequence ID" value="NDL63230.1"/>
    <property type="molecule type" value="Genomic_DNA"/>
</dbReference>
<sequence length="297" mass="32334">MQGQLLNDVRQYAETHSPGASVIQTPIAGMVILRELRPGELQYAVSKPLIAVVLQGGKYVSIGNLAFDFGAGESLLITAEVPTVSQITHATPAAPYYSLVLELDIMVIESLLAEISSSSAKLNGALQVERTEDEVVDVLSRMLKLFRRPAALPILQQSLVRELHYWLLTGSHGGAIQALGAIDSHTQRLGRAIGLIRAEYASPLRMERLAACAGMSLSGFHTHFRALTSLTPLQFQKQLRLIEARRIMLADGATASDAAFAVGYESIPHFTREYSRMFGNSPGRDIREARGRRANAA</sequence>
<keyword evidence="2" id="KW-0804">Transcription</keyword>
<proteinExistence type="predicted"/>
<dbReference type="PANTHER" id="PTHR43436">
    <property type="entry name" value="ARAC-FAMILY TRANSCRIPTIONAL REGULATOR"/>
    <property type="match status" value="1"/>
</dbReference>
<dbReference type="Pfam" id="PF12833">
    <property type="entry name" value="HTH_18"/>
    <property type="match status" value="1"/>
</dbReference>
<evidence type="ECO:0000313" key="5">
    <source>
        <dbReference type="Proteomes" id="UP000461443"/>
    </source>
</evidence>
<reference evidence="4 5" key="2">
    <citation type="submission" date="2020-02" db="EMBL/GenBank/DDBJ databases">
        <title>The new genus of Enterobacteriales.</title>
        <authorList>
            <person name="Kim I.S."/>
        </authorList>
    </citation>
    <scope>NUCLEOTIDE SEQUENCE [LARGE SCALE GENOMIC DNA]</scope>
    <source>
        <strain evidence="4 5">SAP-6</strain>
    </source>
</reference>
<dbReference type="AlphaFoldDB" id="A0A845SEL1"/>
<comment type="caution">
    <text evidence="4">The sequence shown here is derived from an EMBL/GenBank/DDBJ whole genome shotgun (WGS) entry which is preliminary data.</text>
</comment>
<evidence type="ECO:0000256" key="2">
    <source>
        <dbReference type="ARBA" id="ARBA00023163"/>
    </source>
</evidence>
<reference evidence="4 5" key="1">
    <citation type="submission" date="2019-12" db="EMBL/GenBank/DDBJ databases">
        <authorList>
            <person name="Lee S.D."/>
        </authorList>
    </citation>
    <scope>NUCLEOTIDE SEQUENCE [LARGE SCALE GENOMIC DNA]</scope>
    <source>
        <strain evidence="4 5">SAP-6</strain>
    </source>
</reference>
<evidence type="ECO:0000259" key="3">
    <source>
        <dbReference type="PROSITE" id="PS01124"/>
    </source>
</evidence>
<accession>A0A845SEL1</accession>
<organism evidence="4 5">
    <name type="scientific">Acerihabitans arboris</name>
    <dbReference type="NCBI Taxonomy" id="2691583"/>
    <lineage>
        <taxon>Bacteria</taxon>
        <taxon>Pseudomonadati</taxon>
        <taxon>Pseudomonadota</taxon>
        <taxon>Gammaproteobacteria</taxon>
        <taxon>Enterobacterales</taxon>
        <taxon>Pectobacteriaceae</taxon>
        <taxon>Acerihabitans</taxon>
    </lineage>
</organism>
<dbReference type="InterPro" id="IPR009057">
    <property type="entry name" value="Homeodomain-like_sf"/>
</dbReference>